<keyword evidence="4" id="KW-0804">Transcription</keyword>
<evidence type="ECO:0000256" key="1">
    <source>
        <dbReference type="ARBA" id="ARBA00010641"/>
    </source>
</evidence>
<keyword evidence="2" id="KW-0805">Transcription regulation</keyword>
<keyword evidence="3" id="KW-0731">Sigma factor</keyword>
<feature type="domain" description="RNA polymerase sigma-70 region 2" evidence="5">
    <location>
        <begin position="25"/>
        <end position="90"/>
    </location>
</feature>
<dbReference type="NCBIfam" id="TIGR02985">
    <property type="entry name" value="Sig70_bacteroi1"/>
    <property type="match status" value="1"/>
</dbReference>
<dbReference type="Gene3D" id="1.10.10.10">
    <property type="entry name" value="Winged helix-like DNA-binding domain superfamily/Winged helix DNA-binding domain"/>
    <property type="match status" value="1"/>
</dbReference>
<name>A0ABT6FN16_9FLAO</name>
<keyword evidence="8" id="KW-1185">Reference proteome</keyword>
<dbReference type="Pfam" id="PF08281">
    <property type="entry name" value="Sigma70_r4_2"/>
    <property type="match status" value="1"/>
</dbReference>
<dbReference type="PANTHER" id="PTHR43133">
    <property type="entry name" value="RNA POLYMERASE ECF-TYPE SIGMA FACTO"/>
    <property type="match status" value="1"/>
</dbReference>
<dbReference type="RefSeq" id="WP_277898403.1">
    <property type="nucleotide sequence ID" value="NZ_JAPMUA010000001.1"/>
</dbReference>
<dbReference type="InterPro" id="IPR013324">
    <property type="entry name" value="RNA_pol_sigma_r3/r4-like"/>
</dbReference>
<dbReference type="NCBIfam" id="TIGR02937">
    <property type="entry name" value="sigma70-ECF"/>
    <property type="match status" value="1"/>
</dbReference>
<dbReference type="SUPFAM" id="SSF88946">
    <property type="entry name" value="Sigma2 domain of RNA polymerase sigma factors"/>
    <property type="match status" value="1"/>
</dbReference>
<dbReference type="SUPFAM" id="SSF88659">
    <property type="entry name" value="Sigma3 and sigma4 domains of RNA polymerase sigma factors"/>
    <property type="match status" value="1"/>
</dbReference>
<dbReference type="InterPro" id="IPR007627">
    <property type="entry name" value="RNA_pol_sigma70_r2"/>
</dbReference>
<dbReference type="Proteomes" id="UP001153642">
    <property type="component" value="Unassembled WGS sequence"/>
</dbReference>
<sequence>MEKANLNIHKTSADSDNDSLFDHVFRLYYDKLLHIALGYLNCKEDAEEIVQNTFLKLWERRKQIDKIANLNNYLYTLTKNGCLDLVKHQKIKIGYSRQHQTMQQEFINDQAASLLIENELKSKIDQSIELLPEKCRQVFLKSRVEGLKRNEIATVLNISPRTVDNHIANALKHMKFHLRDFISFLF</sequence>
<evidence type="ECO:0000313" key="8">
    <source>
        <dbReference type="Proteomes" id="UP001153642"/>
    </source>
</evidence>
<accession>A0ABT6FN16</accession>
<organism evidence="7 8">
    <name type="scientific">Galbibacter pacificus</name>
    <dbReference type="NCBI Taxonomy" id="2996052"/>
    <lineage>
        <taxon>Bacteria</taxon>
        <taxon>Pseudomonadati</taxon>
        <taxon>Bacteroidota</taxon>
        <taxon>Flavobacteriia</taxon>
        <taxon>Flavobacteriales</taxon>
        <taxon>Flavobacteriaceae</taxon>
        <taxon>Galbibacter</taxon>
    </lineage>
</organism>
<dbReference type="InterPro" id="IPR014284">
    <property type="entry name" value="RNA_pol_sigma-70_dom"/>
</dbReference>
<feature type="domain" description="RNA polymerase sigma factor 70 region 4 type 2" evidence="6">
    <location>
        <begin position="123"/>
        <end position="174"/>
    </location>
</feature>
<evidence type="ECO:0000256" key="3">
    <source>
        <dbReference type="ARBA" id="ARBA00023082"/>
    </source>
</evidence>
<comment type="similarity">
    <text evidence="1">Belongs to the sigma-70 factor family. ECF subfamily.</text>
</comment>
<dbReference type="InterPro" id="IPR013325">
    <property type="entry name" value="RNA_pol_sigma_r2"/>
</dbReference>
<dbReference type="InterPro" id="IPR014327">
    <property type="entry name" value="RNA_pol_sigma70_bacteroid"/>
</dbReference>
<evidence type="ECO:0000259" key="5">
    <source>
        <dbReference type="Pfam" id="PF04542"/>
    </source>
</evidence>
<gene>
    <name evidence="7" type="ORF">OSR52_02110</name>
</gene>
<dbReference type="InterPro" id="IPR036388">
    <property type="entry name" value="WH-like_DNA-bd_sf"/>
</dbReference>
<dbReference type="EMBL" id="JAPMUA010000001">
    <property type="protein sequence ID" value="MDG3584645.1"/>
    <property type="molecule type" value="Genomic_DNA"/>
</dbReference>
<proteinExistence type="inferred from homology"/>
<protein>
    <submittedName>
        <fullName evidence="7">RNA polymerase sigma-70 factor</fullName>
    </submittedName>
</protein>
<dbReference type="InterPro" id="IPR013249">
    <property type="entry name" value="RNA_pol_sigma70_r4_t2"/>
</dbReference>
<evidence type="ECO:0000259" key="6">
    <source>
        <dbReference type="Pfam" id="PF08281"/>
    </source>
</evidence>
<evidence type="ECO:0000313" key="7">
    <source>
        <dbReference type="EMBL" id="MDG3584645.1"/>
    </source>
</evidence>
<dbReference type="InterPro" id="IPR039425">
    <property type="entry name" value="RNA_pol_sigma-70-like"/>
</dbReference>
<evidence type="ECO:0000256" key="2">
    <source>
        <dbReference type="ARBA" id="ARBA00023015"/>
    </source>
</evidence>
<reference evidence="7" key="1">
    <citation type="submission" date="2022-11" db="EMBL/GenBank/DDBJ databases">
        <title>High-quality draft genome sequence of Galbibacter sp. strain CMA-7.</title>
        <authorList>
            <person name="Wei L."/>
            <person name="Dong C."/>
            <person name="Shao Z."/>
        </authorList>
    </citation>
    <scope>NUCLEOTIDE SEQUENCE</scope>
    <source>
        <strain evidence="7">CMA-7</strain>
    </source>
</reference>
<dbReference type="Gene3D" id="1.10.1740.10">
    <property type="match status" value="1"/>
</dbReference>
<evidence type="ECO:0000256" key="4">
    <source>
        <dbReference type="ARBA" id="ARBA00023163"/>
    </source>
</evidence>
<dbReference type="Pfam" id="PF04542">
    <property type="entry name" value="Sigma70_r2"/>
    <property type="match status" value="1"/>
</dbReference>
<comment type="caution">
    <text evidence="7">The sequence shown here is derived from an EMBL/GenBank/DDBJ whole genome shotgun (WGS) entry which is preliminary data.</text>
</comment>
<dbReference type="PANTHER" id="PTHR43133:SF46">
    <property type="entry name" value="RNA POLYMERASE SIGMA-70 FACTOR ECF SUBFAMILY"/>
    <property type="match status" value="1"/>
</dbReference>